<accession>A0ABN3B391</accession>
<keyword evidence="3" id="KW-1185">Reference proteome</keyword>
<evidence type="ECO:0000313" key="3">
    <source>
        <dbReference type="Proteomes" id="UP001501084"/>
    </source>
</evidence>
<feature type="coiled-coil region" evidence="1">
    <location>
        <begin position="56"/>
        <end position="83"/>
    </location>
</feature>
<evidence type="ECO:0000313" key="2">
    <source>
        <dbReference type="EMBL" id="GAA2185958.1"/>
    </source>
</evidence>
<dbReference type="Proteomes" id="UP001501084">
    <property type="component" value="Unassembled WGS sequence"/>
</dbReference>
<organism evidence="2 3">
    <name type="scientific">Leucobacter alluvii</name>
    <dbReference type="NCBI Taxonomy" id="340321"/>
    <lineage>
        <taxon>Bacteria</taxon>
        <taxon>Bacillati</taxon>
        <taxon>Actinomycetota</taxon>
        <taxon>Actinomycetes</taxon>
        <taxon>Micrococcales</taxon>
        <taxon>Microbacteriaceae</taxon>
        <taxon>Leucobacter</taxon>
    </lineage>
</organism>
<reference evidence="2 3" key="1">
    <citation type="journal article" date="2019" name="Int. J. Syst. Evol. Microbiol.">
        <title>The Global Catalogue of Microorganisms (GCM) 10K type strain sequencing project: providing services to taxonomists for standard genome sequencing and annotation.</title>
        <authorList>
            <consortium name="The Broad Institute Genomics Platform"/>
            <consortium name="The Broad Institute Genome Sequencing Center for Infectious Disease"/>
            <person name="Wu L."/>
            <person name="Ma J."/>
        </authorList>
    </citation>
    <scope>NUCLEOTIDE SEQUENCE [LARGE SCALE GENOMIC DNA]</scope>
    <source>
        <strain evidence="2 3">JCM 14919</strain>
    </source>
</reference>
<sequence>MATDRDKSAFEPVLLDLSHDDDYTVLIHVLEEYEGVMQNEADDERFREARGEADVIPSQESEYRALRDRARKLRLEIERQIDANGEARSGRQN</sequence>
<keyword evidence="1" id="KW-0175">Coiled coil</keyword>
<dbReference type="EMBL" id="BAAAOP010000003">
    <property type="protein sequence ID" value="GAA2185958.1"/>
    <property type="molecule type" value="Genomic_DNA"/>
</dbReference>
<dbReference type="RefSeq" id="WP_346057232.1">
    <property type="nucleotide sequence ID" value="NZ_BAAAOP010000003.1"/>
</dbReference>
<evidence type="ECO:0000256" key="1">
    <source>
        <dbReference type="SAM" id="Coils"/>
    </source>
</evidence>
<protein>
    <submittedName>
        <fullName evidence="2">Uncharacterized protein</fullName>
    </submittedName>
</protein>
<name>A0ABN3B391_9MICO</name>
<gene>
    <name evidence="2" type="ORF">GCM10009786_04540</name>
</gene>
<comment type="caution">
    <text evidence="2">The sequence shown here is derived from an EMBL/GenBank/DDBJ whole genome shotgun (WGS) entry which is preliminary data.</text>
</comment>
<proteinExistence type="predicted"/>